<dbReference type="EMBL" id="LT629772">
    <property type="protein sequence ID" value="SDS96883.1"/>
    <property type="molecule type" value="Genomic_DNA"/>
</dbReference>
<accession>A0A1H1WID9</accession>
<dbReference type="Proteomes" id="UP000199103">
    <property type="component" value="Chromosome I"/>
</dbReference>
<evidence type="ECO:0000256" key="1">
    <source>
        <dbReference type="ARBA" id="ARBA00004196"/>
    </source>
</evidence>
<keyword evidence="3" id="KW-0813">Transport</keyword>
<reference evidence="5 6" key="1">
    <citation type="submission" date="2016-10" db="EMBL/GenBank/DDBJ databases">
        <authorList>
            <person name="de Groot N.N."/>
        </authorList>
    </citation>
    <scope>NUCLEOTIDE SEQUENCE [LARGE SCALE GENOMIC DNA]</scope>
    <source>
        <strain evidence="5 6">DSM 21800</strain>
    </source>
</reference>
<proteinExistence type="inferred from homology"/>
<comment type="subcellular location">
    <subcellularLocation>
        <location evidence="1">Cell envelope</location>
    </subcellularLocation>
</comment>
<dbReference type="OrthoDB" id="2644341at2"/>
<keyword evidence="6" id="KW-1185">Reference proteome</keyword>
<evidence type="ECO:0000313" key="6">
    <source>
        <dbReference type="Proteomes" id="UP000199103"/>
    </source>
</evidence>
<keyword evidence="5" id="KW-0762">Sugar transport</keyword>
<evidence type="ECO:0000256" key="2">
    <source>
        <dbReference type="ARBA" id="ARBA00008520"/>
    </source>
</evidence>
<dbReference type="InterPro" id="IPR006059">
    <property type="entry name" value="SBP"/>
</dbReference>
<dbReference type="Pfam" id="PF01547">
    <property type="entry name" value="SBP_bac_1"/>
    <property type="match status" value="1"/>
</dbReference>
<comment type="similarity">
    <text evidence="2">Belongs to the bacterial solute-binding protein 1 family.</text>
</comment>
<gene>
    <name evidence="5" type="ORF">SAMN04489812_3669</name>
</gene>
<dbReference type="PANTHER" id="PTHR43649:SF31">
    <property type="entry name" value="SN-GLYCEROL-3-PHOSPHATE-BINDING PERIPLASMIC PROTEIN UGPB"/>
    <property type="match status" value="1"/>
</dbReference>
<dbReference type="PROSITE" id="PS51318">
    <property type="entry name" value="TAT"/>
    <property type="match status" value="1"/>
</dbReference>
<name>A0A1H1WID9_9ACTN</name>
<dbReference type="PANTHER" id="PTHR43649">
    <property type="entry name" value="ARABINOSE-BINDING PROTEIN-RELATED"/>
    <property type="match status" value="1"/>
</dbReference>
<evidence type="ECO:0000313" key="5">
    <source>
        <dbReference type="EMBL" id="SDS96883.1"/>
    </source>
</evidence>
<organism evidence="5 6">
    <name type="scientific">Microlunatus soli</name>
    <dbReference type="NCBI Taxonomy" id="630515"/>
    <lineage>
        <taxon>Bacteria</taxon>
        <taxon>Bacillati</taxon>
        <taxon>Actinomycetota</taxon>
        <taxon>Actinomycetes</taxon>
        <taxon>Propionibacteriales</taxon>
        <taxon>Propionibacteriaceae</taxon>
        <taxon>Microlunatus</taxon>
    </lineage>
</organism>
<dbReference type="Gene3D" id="3.40.190.10">
    <property type="entry name" value="Periplasmic binding protein-like II"/>
    <property type="match status" value="1"/>
</dbReference>
<dbReference type="STRING" id="630515.SAMN04489812_3669"/>
<dbReference type="SUPFAM" id="SSF53850">
    <property type="entry name" value="Periplasmic binding protein-like II"/>
    <property type="match status" value="1"/>
</dbReference>
<dbReference type="RefSeq" id="WP_157683544.1">
    <property type="nucleotide sequence ID" value="NZ_LT629772.1"/>
</dbReference>
<dbReference type="AlphaFoldDB" id="A0A1H1WID9"/>
<dbReference type="InterPro" id="IPR006311">
    <property type="entry name" value="TAT_signal"/>
</dbReference>
<evidence type="ECO:0000256" key="3">
    <source>
        <dbReference type="ARBA" id="ARBA00022448"/>
    </source>
</evidence>
<evidence type="ECO:0000256" key="4">
    <source>
        <dbReference type="ARBA" id="ARBA00022729"/>
    </source>
</evidence>
<sequence length="499" mass="53675">MTNQGSSGRAAGFSRRSLLGLTATAGAGVALSACTGGGQTSEKAAGQAGGDTGSIAWWDQYRPLTKLFESDIFAGYMKEHAGVKITRREMEAADLGQALQLAKRSNQLPDVFSTAGLESAAAALVDEKWFQPIGDLADVAGSPVADFLYDGIHRFDGKIYTFPVFSGRVHDAIPWTNTELLKAADVDPDSSPATWDDLRSAARTLTKKTDDVYGIVLPGKEPGYLEALVTRLAQTAGAAGPIDWHTGEYAYSSQPFLDAIDYLLALQADKSVHPSSPSMGPRDARARFAAGQVAVYPWGAWIIGGLNVDEPESIERGIGVWHVPTPQTKRNFVYSGPAGGPFWVASSSQHAKIAADVMLRLSTVEVQKKLAETMDVPPVLLDQVAASDAHPTYKKNVTYLEDDVRIAPAPEVGNPAVAQVLASMRDVHPDLGEIVQTALTDKKSDYKAALQKLDDEMTKERDRACAVVSKKGTKIGAEAWVFGNWDRSADYTPESYEQR</sequence>
<keyword evidence="4" id="KW-0732">Signal</keyword>
<protein>
    <submittedName>
        <fullName evidence="5">Multiple sugar transport system substrate-binding protein</fullName>
    </submittedName>
</protein>
<dbReference type="InterPro" id="IPR050490">
    <property type="entry name" value="Bact_solute-bd_prot1"/>
</dbReference>
<dbReference type="GO" id="GO:0030313">
    <property type="term" value="C:cell envelope"/>
    <property type="evidence" value="ECO:0007669"/>
    <property type="project" value="UniProtKB-SubCell"/>
</dbReference>